<feature type="compositionally biased region" description="Polar residues" evidence="1">
    <location>
        <begin position="236"/>
        <end position="246"/>
    </location>
</feature>
<feature type="compositionally biased region" description="Polar residues" evidence="1">
    <location>
        <begin position="280"/>
        <end position="295"/>
    </location>
</feature>
<feature type="region of interest" description="Disordered" evidence="1">
    <location>
        <begin position="1238"/>
        <end position="1303"/>
    </location>
</feature>
<organism evidence="2 3">
    <name type="scientific">Owenia fusiformis</name>
    <name type="common">Polychaete worm</name>
    <dbReference type="NCBI Taxonomy" id="6347"/>
    <lineage>
        <taxon>Eukaryota</taxon>
        <taxon>Metazoa</taxon>
        <taxon>Spiralia</taxon>
        <taxon>Lophotrochozoa</taxon>
        <taxon>Annelida</taxon>
        <taxon>Polychaeta</taxon>
        <taxon>Sedentaria</taxon>
        <taxon>Canalipalpata</taxon>
        <taxon>Sabellida</taxon>
        <taxon>Oweniida</taxon>
        <taxon>Oweniidae</taxon>
        <taxon>Owenia</taxon>
    </lineage>
</organism>
<dbReference type="GO" id="GO:0016887">
    <property type="term" value="F:ATP hydrolysis activity"/>
    <property type="evidence" value="ECO:0007669"/>
    <property type="project" value="InterPro"/>
</dbReference>
<reference evidence="2" key="1">
    <citation type="submission" date="2022-03" db="EMBL/GenBank/DDBJ databases">
        <authorList>
            <person name="Martin C."/>
        </authorList>
    </citation>
    <scope>NUCLEOTIDE SEQUENCE</scope>
</reference>
<feature type="compositionally biased region" description="Basic and acidic residues" evidence="1">
    <location>
        <begin position="1251"/>
        <end position="1287"/>
    </location>
</feature>
<feature type="region of interest" description="Disordered" evidence="1">
    <location>
        <begin position="271"/>
        <end position="306"/>
    </location>
</feature>
<feature type="compositionally biased region" description="Basic and acidic residues" evidence="1">
    <location>
        <begin position="222"/>
        <end position="235"/>
    </location>
</feature>
<feature type="region of interest" description="Disordered" evidence="1">
    <location>
        <begin position="908"/>
        <end position="952"/>
    </location>
</feature>
<dbReference type="Proteomes" id="UP000749559">
    <property type="component" value="Unassembled WGS sequence"/>
</dbReference>
<feature type="region of interest" description="Disordered" evidence="1">
    <location>
        <begin position="1137"/>
        <end position="1184"/>
    </location>
</feature>
<dbReference type="PANTHER" id="PTHR35668">
    <property type="entry name" value="PROTEIN SHORTAGE IN CHIASMATA 1 ORTHOLOG"/>
    <property type="match status" value="1"/>
</dbReference>
<dbReference type="OrthoDB" id="6288492at2759"/>
<evidence type="ECO:0000256" key="1">
    <source>
        <dbReference type="SAM" id="MobiDB-lite"/>
    </source>
</evidence>
<name>A0A8S4N4Z3_OWEFU</name>
<dbReference type="InterPro" id="IPR039991">
    <property type="entry name" value="SHOC1"/>
</dbReference>
<feature type="region of interest" description="Disordered" evidence="1">
    <location>
        <begin position="1367"/>
        <end position="1400"/>
    </location>
</feature>
<gene>
    <name evidence="2" type="ORF">OFUS_LOCUS3205</name>
</gene>
<dbReference type="PANTHER" id="PTHR35668:SF1">
    <property type="entry name" value="PROTEIN SHORTAGE IN CHIASMATA 1 ORTHOLOG"/>
    <property type="match status" value="1"/>
</dbReference>
<evidence type="ECO:0000313" key="3">
    <source>
        <dbReference type="Proteomes" id="UP000749559"/>
    </source>
</evidence>
<feature type="region of interest" description="Disordered" evidence="1">
    <location>
        <begin position="1049"/>
        <end position="1080"/>
    </location>
</feature>
<proteinExistence type="predicted"/>
<dbReference type="Pfam" id="PF17825">
    <property type="entry name" value="DUF5587"/>
    <property type="match status" value="1"/>
</dbReference>
<dbReference type="Gene3D" id="3.40.50.10130">
    <property type="match status" value="1"/>
</dbReference>
<feature type="compositionally biased region" description="Polar residues" evidence="1">
    <location>
        <begin position="921"/>
        <end position="933"/>
    </location>
</feature>
<feature type="compositionally biased region" description="Basic and acidic residues" evidence="1">
    <location>
        <begin position="937"/>
        <end position="952"/>
    </location>
</feature>
<feature type="compositionally biased region" description="Basic and acidic residues" evidence="1">
    <location>
        <begin position="1055"/>
        <end position="1069"/>
    </location>
</feature>
<comment type="caution">
    <text evidence="2">The sequence shown here is derived from an EMBL/GenBank/DDBJ whole genome shotgun (WGS) entry which is preliminary data.</text>
</comment>
<dbReference type="EMBL" id="CAIIXF020000001">
    <property type="protein sequence ID" value="CAH1775973.1"/>
    <property type="molecule type" value="Genomic_DNA"/>
</dbReference>
<accession>A0A8S4N4Z3</accession>
<feature type="compositionally biased region" description="Polar residues" evidence="1">
    <location>
        <begin position="1147"/>
        <end position="1176"/>
    </location>
</feature>
<dbReference type="GO" id="GO:0000794">
    <property type="term" value="C:condensed nuclear chromosome"/>
    <property type="evidence" value="ECO:0007669"/>
    <property type="project" value="InterPro"/>
</dbReference>
<feature type="region of interest" description="Disordered" evidence="1">
    <location>
        <begin position="221"/>
        <end position="246"/>
    </location>
</feature>
<dbReference type="GO" id="GO:0000712">
    <property type="term" value="P:resolution of meiotic recombination intermediates"/>
    <property type="evidence" value="ECO:0007669"/>
    <property type="project" value="InterPro"/>
</dbReference>
<dbReference type="GO" id="GO:0003697">
    <property type="term" value="F:single-stranded DNA binding"/>
    <property type="evidence" value="ECO:0007669"/>
    <property type="project" value="TreeGrafter"/>
</dbReference>
<sequence length="1400" mass="159287">MMEDTDILKSNLLESPAENDPLIKAESPTLLKLQPLDISPSSLDNYLKEHEKNNLVEKLWREEKYFSDIIALRLQEPDIKYEAPIESDLPVALARSYVRPKRDTTGWNIELDMCWDPMSYSTKHMAFCSKIETWEIERDSSDQIIKIEEFKKHTFAILHSDDKTTLPGVPGIATIMKPRNALDHAWQSLKSLQSTSQLTNTTTQHVNTASHHINTAISNQAEVEKQSKSLEKSDLNPKQQQTKQISSNIKISGNPLDDFLMLRTGIVHRSVSVRPRPEGSASTPGSMAPRSLSTSERAHSKMAPVAAVQPALSQNPQQMALNSKPDASCKQHITADNEGTTTMKQTTTTGKQQNNKLEDLRPCRPAMTKKKSKSKIIDVELTDVLHEVVTHLEDLGKPILSNLHLHGLTSKSTQLTSFTPDMTRFLVKQYEKQQNLGKAKSMECYKNVIALHVLVSGVDVLEHGSLQAATSHMATLLDKHIHTIGGSLENVREYMLKSQYLFKHKHLHHPKLTEVSRQMKQWFINMKLKSPEHDPKVLVISQRGFPTLLQSIHEAVNGIDMVHPHILHNNSAPVSYEQISNCLDEFNCIIISSTVLTSDQVPLAQFSLVLEYEYTENSKWQELCLRQNIRHIGFKTIRQLDKSESLNVLLPSSPAESKTREQYMFIGTPVITENTDLLQLLEARHDIIIVERDFNNMRIKQTDVTCHLHFADILIDERTCVILVTMENLNDGPKLEKLVARVNALRLKFTTCFLILHSNYSQDRKAKYCYAGSTIPHCARLFAAVSHFTSKQHDYEVKIFYSSSNHETATLIRQLGELTCELTRAWNRTEWLDRQWLSEEVTQHERLLLCFPCLNAFSAQILLSVSPLKSLVAMTIPALQDKCPWIPVRMLQMFHRLVNTNSGVIPNNEVKPNHGKILNSGKITNPRPTTVQQDVGKATRDNGTSEKHQEMSHRNNITDLNKTNVSNIPTFTSLSKEQVSLPESRLKTKKQTLETDSPLDVNVCDEEDEGMEEGNKPNEFIKAMIEQDTMSFPNSQPGEEFFGEEIKAKTSSNRLDPERQPMKNQRDLNLRNPRGLSSPNFDIHCESIDSGENTQMGHDLNPKRQCFDRKYSKEFSQPQIYVPKRCINLPKQQDVGIRDTSLRRANPRNNQLTSQTGLSNNEHSSLKPSYNDQLDYSHNVGPQGDSHYSFHGDRNFASRNQVLYKPPKSLPPREQIRGRLSDLYYSDQREVGVRGMDDRETGISGVSARGQETRGPESRGLDPRGPHMRETDHRWVNREDRPSDYIRRPGQMDYDSVSSRHVGRAQPNIRTAETIRTGQPIDVSPPMDLDSDNYVQDSERLYHDRDSMCHRLKTPVRPYLEVPRRRTRVTMTPATKQSKLTFEKVPGRPGGQTRLSFGGP</sequence>
<evidence type="ECO:0000313" key="2">
    <source>
        <dbReference type="EMBL" id="CAH1775973.1"/>
    </source>
</evidence>
<keyword evidence="3" id="KW-1185">Reference proteome</keyword>
<protein>
    <submittedName>
        <fullName evidence="2">Uncharacterized protein</fullName>
    </submittedName>
</protein>